<proteinExistence type="predicted"/>
<organism evidence="1 2">
    <name type="scientific">Scortum barcoo</name>
    <name type="common">barcoo grunter</name>
    <dbReference type="NCBI Taxonomy" id="214431"/>
    <lineage>
        <taxon>Eukaryota</taxon>
        <taxon>Metazoa</taxon>
        <taxon>Chordata</taxon>
        <taxon>Craniata</taxon>
        <taxon>Vertebrata</taxon>
        <taxon>Euteleostomi</taxon>
        <taxon>Actinopterygii</taxon>
        <taxon>Neopterygii</taxon>
        <taxon>Teleostei</taxon>
        <taxon>Neoteleostei</taxon>
        <taxon>Acanthomorphata</taxon>
        <taxon>Eupercaria</taxon>
        <taxon>Centrarchiformes</taxon>
        <taxon>Terapontoidei</taxon>
        <taxon>Terapontidae</taxon>
        <taxon>Scortum</taxon>
    </lineage>
</organism>
<feature type="non-terminal residue" evidence="1">
    <location>
        <position position="185"/>
    </location>
</feature>
<name>A0ACB8W6R2_9TELE</name>
<sequence length="185" mass="21690">MFLRFAIPLPARRDVLWHICLGRASMESLDLVSPYLFRHKGRNFTVMDTVRPKDTDALLDIELRPTDMFLVTYPKSVGPYSWHLTLFLALRGEVVKICAFLGKYLTDEAIDHIVEASTFKNMKTDPKANKDLIKTARYKTKTTRKGDWKNFFTVVQNEQFDKMFKEKMSNWPLTSTWEMDQELNN</sequence>
<evidence type="ECO:0000313" key="2">
    <source>
        <dbReference type="Proteomes" id="UP000831701"/>
    </source>
</evidence>
<dbReference type="EMBL" id="CM041544">
    <property type="protein sequence ID" value="KAI3363355.1"/>
    <property type="molecule type" value="Genomic_DNA"/>
</dbReference>
<evidence type="ECO:0000313" key="1">
    <source>
        <dbReference type="EMBL" id="KAI3363355.1"/>
    </source>
</evidence>
<dbReference type="Proteomes" id="UP000831701">
    <property type="component" value="Chromosome 14"/>
</dbReference>
<gene>
    <name evidence="1" type="ORF">L3Q82_011980</name>
</gene>
<comment type="caution">
    <text evidence="1">The sequence shown here is derived from an EMBL/GenBank/DDBJ whole genome shotgun (WGS) entry which is preliminary data.</text>
</comment>
<reference evidence="1" key="1">
    <citation type="submission" date="2022-04" db="EMBL/GenBank/DDBJ databases">
        <title>Jade perch genome.</title>
        <authorList>
            <person name="Chao B."/>
        </authorList>
    </citation>
    <scope>NUCLEOTIDE SEQUENCE</scope>
    <source>
        <strain evidence="1">CB-2022</strain>
    </source>
</reference>
<protein>
    <submittedName>
        <fullName evidence="1">Uncharacterized protein</fullName>
    </submittedName>
</protein>
<accession>A0ACB8W6R2</accession>
<keyword evidence="2" id="KW-1185">Reference proteome</keyword>